<dbReference type="CDD" id="cd03255">
    <property type="entry name" value="ABC_MJ0796_LolCDE_FtsE"/>
    <property type="match status" value="1"/>
</dbReference>
<evidence type="ECO:0000256" key="2">
    <source>
        <dbReference type="ARBA" id="ARBA00022741"/>
    </source>
</evidence>
<feature type="non-terminal residue" evidence="5">
    <location>
        <position position="198"/>
    </location>
</feature>
<dbReference type="SMART" id="SM00382">
    <property type="entry name" value="AAA"/>
    <property type="match status" value="1"/>
</dbReference>
<dbReference type="GO" id="GO:0005524">
    <property type="term" value="F:ATP binding"/>
    <property type="evidence" value="ECO:0007669"/>
    <property type="project" value="UniProtKB-KW"/>
</dbReference>
<dbReference type="PROSITE" id="PS50893">
    <property type="entry name" value="ABC_TRANSPORTER_2"/>
    <property type="match status" value="1"/>
</dbReference>
<keyword evidence="2" id="KW-0547">Nucleotide-binding</keyword>
<dbReference type="InterPro" id="IPR015854">
    <property type="entry name" value="ABC_transpr_LolD-like"/>
</dbReference>
<dbReference type="Gene3D" id="3.40.50.300">
    <property type="entry name" value="P-loop containing nucleotide triphosphate hydrolases"/>
    <property type="match status" value="1"/>
</dbReference>
<gene>
    <name evidence="5" type="ORF">MNBD_ACTINO01-619</name>
</gene>
<dbReference type="InterPro" id="IPR027417">
    <property type="entry name" value="P-loop_NTPase"/>
</dbReference>
<dbReference type="GO" id="GO:0005886">
    <property type="term" value="C:plasma membrane"/>
    <property type="evidence" value="ECO:0007669"/>
    <property type="project" value="TreeGrafter"/>
</dbReference>
<sequence length="198" mass="21278">MTTATITNVAARIDNGVKTYGEGDAGVHALNGASAEFERGKFTAIMGPSGSGKSTLLHCIAGLDTLTSGNAYIGDIDLASLKDRDLTLLRRERVGFIFQSFNLIPTLNADENILLPLTIAGQEPDLDWYNQIIETVGIRDRLDHLPSELSGGQQQRVAAARALVSKPEIVFADEPSGNLDSKAGSELLGFMRMAVREF</sequence>
<accession>A0A3B0SYP2</accession>
<protein>
    <submittedName>
        <fullName evidence="5">Lipoprotein-releasing system ATP-binding protein LolD</fullName>
    </submittedName>
</protein>
<dbReference type="InterPro" id="IPR017911">
    <property type="entry name" value="MacB-like_ATP-bd"/>
</dbReference>
<dbReference type="GO" id="GO:0016887">
    <property type="term" value="F:ATP hydrolysis activity"/>
    <property type="evidence" value="ECO:0007669"/>
    <property type="project" value="InterPro"/>
</dbReference>
<evidence type="ECO:0000259" key="4">
    <source>
        <dbReference type="PROSITE" id="PS50893"/>
    </source>
</evidence>
<proteinExistence type="predicted"/>
<evidence type="ECO:0000256" key="3">
    <source>
        <dbReference type="ARBA" id="ARBA00022840"/>
    </source>
</evidence>
<feature type="domain" description="ABC transporter" evidence="4">
    <location>
        <begin position="11"/>
        <end position="198"/>
    </location>
</feature>
<evidence type="ECO:0000313" key="5">
    <source>
        <dbReference type="EMBL" id="VAW09073.1"/>
    </source>
</evidence>
<dbReference type="PANTHER" id="PTHR24220:SF685">
    <property type="entry name" value="ABC TRANSPORTER RELATED"/>
    <property type="match status" value="1"/>
</dbReference>
<reference evidence="5" key="1">
    <citation type="submission" date="2018-06" db="EMBL/GenBank/DDBJ databases">
        <authorList>
            <person name="Zhirakovskaya E."/>
        </authorList>
    </citation>
    <scope>NUCLEOTIDE SEQUENCE</scope>
</reference>
<dbReference type="InterPro" id="IPR003439">
    <property type="entry name" value="ABC_transporter-like_ATP-bd"/>
</dbReference>
<evidence type="ECO:0000256" key="1">
    <source>
        <dbReference type="ARBA" id="ARBA00022448"/>
    </source>
</evidence>
<dbReference type="AlphaFoldDB" id="A0A3B0SYP2"/>
<dbReference type="Pfam" id="PF00005">
    <property type="entry name" value="ABC_tran"/>
    <property type="match status" value="1"/>
</dbReference>
<organism evidence="5">
    <name type="scientific">hydrothermal vent metagenome</name>
    <dbReference type="NCBI Taxonomy" id="652676"/>
    <lineage>
        <taxon>unclassified sequences</taxon>
        <taxon>metagenomes</taxon>
        <taxon>ecological metagenomes</taxon>
    </lineage>
</organism>
<dbReference type="SUPFAM" id="SSF52540">
    <property type="entry name" value="P-loop containing nucleoside triphosphate hydrolases"/>
    <property type="match status" value="1"/>
</dbReference>
<keyword evidence="1" id="KW-0813">Transport</keyword>
<dbReference type="EMBL" id="UOEI01000675">
    <property type="protein sequence ID" value="VAW09073.1"/>
    <property type="molecule type" value="Genomic_DNA"/>
</dbReference>
<dbReference type="PANTHER" id="PTHR24220">
    <property type="entry name" value="IMPORT ATP-BINDING PROTEIN"/>
    <property type="match status" value="1"/>
</dbReference>
<dbReference type="GO" id="GO:0022857">
    <property type="term" value="F:transmembrane transporter activity"/>
    <property type="evidence" value="ECO:0007669"/>
    <property type="project" value="TreeGrafter"/>
</dbReference>
<dbReference type="InterPro" id="IPR003593">
    <property type="entry name" value="AAA+_ATPase"/>
</dbReference>
<keyword evidence="3 5" id="KW-0067">ATP-binding</keyword>
<name>A0A3B0SYP2_9ZZZZ</name>
<keyword evidence="5" id="KW-0449">Lipoprotein</keyword>